<proteinExistence type="predicted"/>
<dbReference type="Gene3D" id="3.40.50.1820">
    <property type="entry name" value="alpha/beta hydrolase"/>
    <property type="match status" value="1"/>
</dbReference>
<dbReference type="VEuPathDB" id="FungiDB:CH63R_03898"/>
<dbReference type="OrthoDB" id="294702at2759"/>
<dbReference type="RefSeq" id="XP_018160119.1">
    <property type="nucleotide sequence ID" value="XM_018298873.1"/>
</dbReference>
<dbReference type="InterPro" id="IPR000073">
    <property type="entry name" value="AB_hydrolase_1"/>
</dbReference>
<feature type="domain" description="AB hydrolase-1" evidence="1">
    <location>
        <begin position="93"/>
        <end position="189"/>
    </location>
</feature>
<dbReference type="EMBL" id="LTAN01000003">
    <property type="protein sequence ID" value="OBR11602.1"/>
    <property type="molecule type" value="Genomic_DNA"/>
</dbReference>
<dbReference type="InterPro" id="IPR029058">
    <property type="entry name" value="AB_hydrolase_fold"/>
</dbReference>
<dbReference type="KEGG" id="chig:CH63R_03898"/>
<dbReference type="SUPFAM" id="SSF53474">
    <property type="entry name" value="alpha/beta-Hydrolases"/>
    <property type="match status" value="1"/>
</dbReference>
<evidence type="ECO:0000259" key="1">
    <source>
        <dbReference type="Pfam" id="PF00561"/>
    </source>
</evidence>
<reference evidence="3" key="1">
    <citation type="journal article" date="2017" name="BMC Genomics">
        <title>Gapless genome assembly of Colletotrichum higginsianum reveals chromosome structure and association of transposable elements with secondary metabolite gene clusters.</title>
        <authorList>
            <person name="Dallery J.-F."/>
            <person name="Lapalu N."/>
            <person name="Zampounis A."/>
            <person name="Pigne S."/>
            <person name="Luyten I."/>
            <person name="Amselem J."/>
            <person name="Wittenberg A.H.J."/>
            <person name="Zhou S."/>
            <person name="de Queiroz M.V."/>
            <person name="Robin G.P."/>
            <person name="Auger A."/>
            <person name="Hainaut M."/>
            <person name="Henrissat B."/>
            <person name="Kim K.-T."/>
            <person name="Lee Y.-H."/>
            <person name="Lespinet O."/>
            <person name="Schwartz D.C."/>
            <person name="Thon M.R."/>
            <person name="O'Connell R.J."/>
        </authorList>
    </citation>
    <scope>NUCLEOTIDE SEQUENCE [LARGE SCALE GENOMIC DNA]</scope>
    <source>
        <strain evidence="3">IMI 349063</strain>
    </source>
</reference>
<dbReference type="GO" id="GO:0016787">
    <property type="term" value="F:hydrolase activity"/>
    <property type="evidence" value="ECO:0007669"/>
    <property type="project" value="UniProtKB-KW"/>
</dbReference>
<dbReference type="PANTHER" id="PTHR45763:SF46">
    <property type="entry name" value="AB HYDROLASE-1 DOMAIN-CONTAINING PROTEIN"/>
    <property type="match status" value="1"/>
</dbReference>
<evidence type="ECO:0000313" key="2">
    <source>
        <dbReference type="EMBL" id="OBR11602.1"/>
    </source>
</evidence>
<dbReference type="Pfam" id="PF00561">
    <property type="entry name" value="Abhydrolase_1"/>
    <property type="match status" value="1"/>
</dbReference>
<dbReference type="PANTHER" id="PTHR45763">
    <property type="entry name" value="HYDROLASE, ALPHA/BETA FOLD FAMILY PROTEIN, EXPRESSED-RELATED"/>
    <property type="match status" value="1"/>
</dbReference>
<comment type="caution">
    <text evidence="2">The sequence shown here is derived from an EMBL/GenBank/DDBJ whole genome shotgun (WGS) entry which is preliminary data.</text>
</comment>
<evidence type="ECO:0000313" key="3">
    <source>
        <dbReference type="Proteomes" id="UP000092177"/>
    </source>
</evidence>
<accession>A0A1B7YI09</accession>
<sequence length="367" mass="40586">MAHILRAWSAAVLRDIGLQSTNTRLRVVDLLARSGAVSPVWSENTSDAAPDQQPLLRQRNLSHVGDSGSEEFVLSDGRKLGVAYYGARNGHHAVFYLHGYPGCRLSGGAFFDAPGVRLGARIIAVERPGIGNSSPQPGRRMLDHADDIRELAEHLNLQSYGVIGVSGGGPYALACAYSLPEENLKGVSVIGGMGPIDVGTKGMNWGNWLTFKGLMYFPAIIRWLQTKVMAVLNSVSNEKMVELVRDGLSKKSYSWASPDLPTLRDPEILTIMLDSYREHYKQGVDGHMEDGRVLTSDWGFRLEDMRSSIPIQLWYSKKDTNVPFRMGEAIASRLSSPPDFYVKEDETHLNLVLKYSADALERLLKKL</sequence>
<dbReference type="GeneID" id="28862980"/>
<dbReference type="AlphaFoldDB" id="A0A1B7YI09"/>
<gene>
    <name evidence="2" type="ORF">CH63R_03898</name>
</gene>
<organism evidence="2 3">
    <name type="scientific">Colletotrichum higginsianum (strain IMI 349063)</name>
    <name type="common">Crucifer anthracnose fungus</name>
    <dbReference type="NCBI Taxonomy" id="759273"/>
    <lineage>
        <taxon>Eukaryota</taxon>
        <taxon>Fungi</taxon>
        <taxon>Dikarya</taxon>
        <taxon>Ascomycota</taxon>
        <taxon>Pezizomycotina</taxon>
        <taxon>Sordariomycetes</taxon>
        <taxon>Hypocreomycetidae</taxon>
        <taxon>Glomerellales</taxon>
        <taxon>Glomerellaceae</taxon>
        <taxon>Colletotrichum</taxon>
        <taxon>Colletotrichum destructivum species complex</taxon>
    </lineage>
</organism>
<keyword evidence="3" id="KW-1185">Reference proteome</keyword>
<name>A0A1B7YI09_COLHI</name>
<protein>
    <submittedName>
        <fullName evidence="2">Alpha/beta hydrolase</fullName>
    </submittedName>
</protein>
<keyword evidence="2" id="KW-0378">Hydrolase</keyword>
<dbReference type="Proteomes" id="UP000092177">
    <property type="component" value="Chromosome 3"/>
</dbReference>